<keyword evidence="2" id="KW-1185">Reference proteome</keyword>
<organism evidence="1 2">
    <name type="scientific">Plakobranchus ocellatus</name>
    <dbReference type="NCBI Taxonomy" id="259542"/>
    <lineage>
        <taxon>Eukaryota</taxon>
        <taxon>Metazoa</taxon>
        <taxon>Spiralia</taxon>
        <taxon>Lophotrochozoa</taxon>
        <taxon>Mollusca</taxon>
        <taxon>Gastropoda</taxon>
        <taxon>Heterobranchia</taxon>
        <taxon>Euthyneura</taxon>
        <taxon>Panpulmonata</taxon>
        <taxon>Sacoglossa</taxon>
        <taxon>Placobranchoidea</taxon>
        <taxon>Plakobranchidae</taxon>
        <taxon>Plakobranchus</taxon>
    </lineage>
</organism>
<sequence>MINPSVVATIHSNPATSLLHIYFANQKFLHERGRAHTCLVGKGPDPAKVMYLWMLVMYYFSARRCHILHSQIAKNSSAAFRGEIPHGDSEVLDSALCDITI</sequence>
<evidence type="ECO:0000313" key="1">
    <source>
        <dbReference type="EMBL" id="GFO49072.1"/>
    </source>
</evidence>
<name>A0AAV4DYH0_9GAST</name>
<dbReference type="AlphaFoldDB" id="A0AAV4DYH0"/>
<proteinExistence type="predicted"/>
<dbReference type="EMBL" id="BLXT01008457">
    <property type="protein sequence ID" value="GFO49072.1"/>
    <property type="molecule type" value="Genomic_DNA"/>
</dbReference>
<comment type="caution">
    <text evidence="1">The sequence shown here is derived from an EMBL/GenBank/DDBJ whole genome shotgun (WGS) entry which is preliminary data.</text>
</comment>
<dbReference type="Proteomes" id="UP000735302">
    <property type="component" value="Unassembled WGS sequence"/>
</dbReference>
<protein>
    <submittedName>
        <fullName evidence="1">Uncharacterized protein</fullName>
    </submittedName>
</protein>
<gene>
    <name evidence="1" type="ORF">PoB_007557700</name>
</gene>
<accession>A0AAV4DYH0</accession>
<evidence type="ECO:0000313" key="2">
    <source>
        <dbReference type="Proteomes" id="UP000735302"/>
    </source>
</evidence>
<reference evidence="1 2" key="1">
    <citation type="journal article" date="2021" name="Elife">
        <title>Chloroplast acquisition without the gene transfer in kleptoplastic sea slugs, Plakobranchus ocellatus.</title>
        <authorList>
            <person name="Maeda T."/>
            <person name="Takahashi S."/>
            <person name="Yoshida T."/>
            <person name="Shimamura S."/>
            <person name="Takaki Y."/>
            <person name="Nagai Y."/>
            <person name="Toyoda A."/>
            <person name="Suzuki Y."/>
            <person name="Arimoto A."/>
            <person name="Ishii H."/>
            <person name="Satoh N."/>
            <person name="Nishiyama T."/>
            <person name="Hasebe M."/>
            <person name="Maruyama T."/>
            <person name="Minagawa J."/>
            <person name="Obokata J."/>
            <person name="Shigenobu S."/>
        </authorList>
    </citation>
    <scope>NUCLEOTIDE SEQUENCE [LARGE SCALE GENOMIC DNA]</scope>
</reference>